<gene>
    <name evidence="5" type="ORF">GJ654_19455</name>
</gene>
<feature type="chain" id="PRO_5026933780" evidence="4">
    <location>
        <begin position="28"/>
        <end position="117"/>
    </location>
</feature>
<dbReference type="SUPFAM" id="SSF47752">
    <property type="entry name" value="Protein HNS-dependent expression A, HdeA"/>
    <property type="match status" value="1"/>
</dbReference>
<reference evidence="5 6" key="1">
    <citation type="submission" date="2019-11" db="EMBL/GenBank/DDBJ databases">
        <title>Whole-genome sequence of a Rhodoblastus acidophilus DSM 142.</title>
        <authorList>
            <person name="Kyndt J.A."/>
            <person name="Meyer T.E."/>
        </authorList>
    </citation>
    <scope>NUCLEOTIDE SEQUENCE [LARGE SCALE GENOMIC DNA]</scope>
    <source>
        <strain evidence="5 6">DSM 142</strain>
    </source>
</reference>
<dbReference type="InterPro" id="IPR036831">
    <property type="entry name" value="HdeA_sf"/>
</dbReference>
<evidence type="ECO:0000256" key="4">
    <source>
        <dbReference type="SAM" id="SignalP"/>
    </source>
</evidence>
<name>A0A6N8DVH8_RHOAC</name>
<dbReference type="InterPro" id="IPR038303">
    <property type="entry name" value="HdeA/HdeB_sf"/>
</dbReference>
<evidence type="ECO:0000256" key="1">
    <source>
        <dbReference type="ARBA" id="ARBA00022729"/>
    </source>
</evidence>
<keyword evidence="2" id="KW-0574">Periplasm</keyword>
<dbReference type="EMBL" id="WNKS01000028">
    <property type="protein sequence ID" value="MTV33161.1"/>
    <property type="molecule type" value="Genomic_DNA"/>
</dbReference>
<dbReference type="GO" id="GO:0030288">
    <property type="term" value="C:outer membrane-bounded periplasmic space"/>
    <property type="evidence" value="ECO:0007669"/>
    <property type="project" value="InterPro"/>
</dbReference>
<feature type="signal peptide" evidence="4">
    <location>
        <begin position="1"/>
        <end position="27"/>
    </location>
</feature>
<protein>
    <submittedName>
        <fullName evidence="5">HNS-dependent expression A</fullName>
    </submittedName>
</protein>
<dbReference type="Pfam" id="PF06411">
    <property type="entry name" value="HdeA"/>
    <property type="match status" value="1"/>
</dbReference>
<keyword evidence="3" id="KW-0143">Chaperone</keyword>
<dbReference type="Gene3D" id="1.10.890.10">
    <property type="entry name" value="HNS-dependent expression A"/>
    <property type="match status" value="1"/>
</dbReference>
<dbReference type="Proteomes" id="UP000439113">
    <property type="component" value="Unassembled WGS sequence"/>
</dbReference>
<accession>A0A6N8DVH8</accession>
<dbReference type="AlphaFoldDB" id="A0A6N8DVH8"/>
<comment type="caution">
    <text evidence="5">The sequence shown here is derived from an EMBL/GenBank/DDBJ whole genome shotgun (WGS) entry which is preliminary data.</text>
</comment>
<sequence>MQQKRGLAMTRIFLVAAVALLPISAHADTKKGLAHWTCEDFTGSEDVFKPKLVYWATGAAKAGKPKMTTIDIVETEKIVPIIIETCQKDPKASFFQTLKSEWRKLEKGVEKLERKAL</sequence>
<evidence type="ECO:0000313" key="6">
    <source>
        <dbReference type="Proteomes" id="UP000439113"/>
    </source>
</evidence>
<dbReference type="OrthoDB" id="7581659at2"/>
<dbReference type="GO" id="GO:0071468">
    <property type="term" value="P:cellular response to acidic pH"/>
    <property type="evidence" value="ECO:0007669"/>
    <property type="project" value="InterPro"/>
</dbReference>
<proteinExistence type="predicted"/>
<dbReference type="InterPro" id="IPR010486">
    <property type="entry name" value="HNS-dep_expression_A/B"/>
</dbReference>
<organism evidence="5 6">
    <name type="scientific">Rhodoblastus acidophilus</name>
    <name type="common">Rhodopseudomonas acidophila</name>
    <dbReference type="NCBI Taxonomy" id="1074"/>
    <lineage>
        <taxon>Bacteria</taxon>
        <taxon>Pseudomonadati</taxon>
        <taxon>Pseudomonadota</taxon>
        <taxon>Alphaproteobacteria</taxon>
        <taxon>Hyphomicrobiales</taxon>
        <taxon>Rhodoblastaceae</taxon>
        <taxon>Rhodoblastus</taxon>
    </lineage>
</organism>
<evidence type="ECO:0000256" key="2">
    <source>
        <dbReference type="ARBA" id="ARBA00022764"/>
    </source>
</evidence>
<keyword evidence="1 4" id="KW-0732">Signal</keyword>
<evidence type="ECO:0000256" key="3">
    <source>
        <dbReference type="ARBA" id="ARBA00023186"/>
    </source>
</evidence>
<evidence type="ECO:0000313" key="5">
    <source>
        <dbReference type="EMBL" id="MTV33161.1"/>
    </source>
</evidence>